<dbReference type="InterPro" id="IPR032710">
    <property type="entry name" value="NTF2-like_dom_sf"/>
</dbReference>
<sequence>MQDARNGDQINQLVDIQQVGNNFIDFYYTSCKSNINNLFTSGIFKDHTRLRYKDKEYKEQELVKLLTQINQESTFVLEETIIMDSGGRRADILAIGKIQMRQSGEIFRFSQYFTIANNKDGNWFIHNTLLSILSH</sequence>
<proteinExistence type="predicted"/>
<feature type="domain" description="NTF2" evidence="1">
    <location>
        <begin position="19"/>
        <end position="132"/>
    </location>
</feature>
<dbReference type="Gene3D" id="3.10.450.50">
    <property type="match status" value="1"/>
</dbReference>
<evidence type="ECO:0000313" key="2">
    <source>
        <dbReference type="EMBL" id="QHT96457.1"/>
    </source>
</evidence>
<evidence type="ECO:0000259" key="1">
    <source>
        <dbReference type="PROSITE" id="PS50177"/>
    </source>
</evidence>
<dbReference type="EMBL" id="MN740257">
    <property type="protein sequence ID" value="QHT96457.1"/>
    <property type="molecule type" value="Genomic_DNA"/>
</dbReference>
<dbReference type="InterPro" id="IPR018222">
    <property type="entry name" value="Nuclear_transport_factor_2_euk"/>
</dbReference>
<protein>
    <recommendedName>
        <fullName evidence="1">NTF2 domain-containing protein</fullName>
    </recommendedName>
</protein>
<name>A0A6C0IX85_9ZZZZ</name>
<reference evidence="2" key="1">
    <citation type="journal article" date="2020" name="Nature">
        <title>Giant virus diversity and host interactions through global metagenomics.</title>
        <authorList>
            <person name="Schulz F."/>
            <person name="Roux S."/>
            <person name="Paez-Espino D."/>
            <person name="Jungbluth S."/>
            <person name="Walsh D.A."/>
            <person name="Denef V.J."/>
            <person name="McMahon K.D."/>
            <person name="Konstantinidis K.T."/>
            <person name="Eloe-Fadrosh E.A."/>
            <person name="Kyrpides N.C."/>
            <person name="Woyke T."/>
        </authorList>
    </citation>
    <scope>NUCLEOTIDE SEQUENCE</scope>
    <source>
        <strain evidence="2">GVMAG-M-3300024302-11</strain>
    </source>
</reference>
<dbReference type="PROSITE" id="PS50177">
    <property type="entry name" value="NTF2_DOMAIN"/>
    <property type="match status" value="1"/>
</dbReference>
<organism evidence="2">
    <name type="scientific">viral metagenome</name>
    <dbReference type="NCBI Taxonomy" id="1070528"/>
    <lineage>
        <taxon>unclassified sequences</taxon>
        <taxon>metagenomes</taxon>
        <taxon>organismal metagenomes</taxon>
    </lineage>
</organism>
<accession>A0A6C0IX85</accession>
<dbReference type="SUPFAM" id="SSF54427">
    <property type="entry name" value="NTF2-like"/>
    <property type="match status" value="1"/>
</dbReference>
<dbReference type="AlphaFoldDB" id="A0A6C0IX85"/>